<dbReference type="PROSITE" id="PS51257">
    <property type="entry name" value="PROKAR_LIPOPROTEIN"/>
    <property type="match status" value="1"/>
</dbReference>
<protein>
    <recommendedName>
        <fullName evidence="3">Lipoprotein</fullName>
    </recommendedName>
</protein>
<reference evidence="1 2" key="1">
    <citation type="submission" date="2020-09" db="EMBL/GenBank/DDBJ databases">
        <title>Pedobacter sp. SW-16 isolated from soil near Yeocheon.</title>
        <authorList>
            <person name="Im H.S."/>
            <person name="Joung Y."/>
            <person name="Lee S.-S."/>
        </authorList>
    </citation>
    <scope>NUCLEOTIDE SEQUENCE [LARGE SCALE GENOMIC DNA]</scope>
    <source>
        <strain evidence="1 2">SW-16</strain>
    </source>
</reference>
<sequence length="142" mass="16335">MKLKYLFLLLAAALIFSCSMLEQRKVYLNKLQAAKVKMETTNAEDSCAIVDILWFFPSMKRCGIDKEQVNLYVCKQESTGDTLYVFAECGPDKALPFFKGVNIMKGDIKRKDLKEVIVSVPENFIIPKKAKYVFSELFWLED</sequence>
<gene>
    <name evidence="1" type="ORF">H9N25_14085</name>
</gene>
<dbReference type="EMBL" id="CP061171">
    <property type="protein sequence ID" value="QNR83101.1"/>
    <property type="molecule type" value="Genomic_DNA"/>
</dbReference>
<dbReference type="RefSeq" id="WP_190326318.1">
    <property type="nucleotide sequence ID" value="NZ_CP061171.1"/>
</dbReference>
<accession>A0ABX6TC92</accession>
<name>A0ABX6TC92_9SPHI</name>
<keyword evidence="2" id="KW-1185">Reference proteome</keyword>
<evidence type="ECO:0000313" key="1">
    <source>
        <dbReference type="EMBL" id="QNR83101.1"/>
    </source>
</evidence>
<dbReference type="Proteomes" id="UP000516439">
    <property type="component" value="Chromosome"/>
</dbReference>
<evidence type="ECO:0008006" key="3">
    <source>
        <dbReference type="Google" id="ProtNLM"/>
    </source>
</evidence>
<evidence type="ECO:0000313" key="2">
    <source>
        <dbReference type="Proteomes" id="UP000516439"/>
    </source>
</evidence>
<organism evidence="1 2">
    <name type="scientific">Pedobacter riviphilus</name>
    <dbReference type="NCBI Taxonomy" id="2766984"/>
    <lineage>
        <taxon>Bacteria</taxon>
        <taxon>Pseudomonadati</taxon>
        <taxon>Bacteroidota</taxon>
        <taxon>Sphingobacteriia</taxon>
        <taxon>Sphingobacteriales</taxon>
        <taxon>Sphingobacteriaceae</taxon>
        <taxon>Pedobacter</taxon>
    </lineage>
</organism>
<proteinExistence type="predicted"/>